<evidence type="ECO:0000313" key="2">
    <source>
        <dbReference type="Proteomes" id="UP000691718"/>
    </source>
</evidence>
<gene>
    <name evidence="1" type="ORF">PAPOLLO_LOCUS6942</name>
</gene>
<dbReference type="EMBL" id="CAJQZP010000478">
    <property type="protein sequence ID" value="CAG4963288.1"/>
    <property type="molecule type" value="Genomic_DNA"/>
</dbReference>
<keyword evidence="2" id="KW-1185">Reference proteome</keyword>
<dbReference type="PROSITE" id="PS00213">
    <property type="entry name" value="LIPOCALIN"/>
    <property type="match status" value="1"/>
</dbReference>
<evidence type="ECO:0000313" key="1">
    <source>
        <dbReference type="EMBL" id="CAG4963288.1"/>
    </source>
</evidence>
<protein>
    <submittedName>
        <fullName evidence="1">(apollo) hypothetical protein</fullName>
    </submittedName>
</protein>
<accession>A0A8S3WJ35</accession>
<comment type="caution">
    <text evidence="1">The sequence shown here is derived from an EMBL/GenBank/DDBJ whole genome shotgun (WGS) entry which is preliminary data.</text>
</comment>
<dbReference type="Proteomes" id="UP000691718">
    <property type="component" value="Unassembled WGS sequence"/>
</dbReference>
<sequence>MLFVGLNCPLSPVVYSRLVVPVQFIRNFYPDIRLILDNPMERRFILILISLSYIECYGQSSYYFENHKYCDDLSPYVGEIDLDQISGVWYGVEKIPHTKGEYKIEHTRECFHIDIREVNTEPTPPTSYLPTTNSPYVNRAYGLPEQYRIRHFILEWNEGLWREEYHIKVNTSHKGFWPTDVPNGSVEKMYRFFGGVIQVLKVAKNHLVLNFCMRLPHSQLYSVVLARNENQLSPEELANIHNIFTMKRLSTSALKRVFQGLCGESIRWSHHFNVDDVFGLWYGVGYAQHTPDMTNKPNEIGCVSLYISDVTYEYQVRDDWLNWAIPRKNYTDQKWRSYKSNPRSDDAISGSWLDIRLRREIKRNINEERRIRVMWDEDGQSMEQTYIYSAEDPGLWIAEKLRPWEREMRSRGIDVWYPEDLPRHPEVIRVLKANPQMLLINHCSETGDGGIFTLILRRSITRLQRWEWYKFQQEFYNYDLPKLYRQATPGYTSPKYGSGYGQGYTSYEAPFMNNMRDYCVNRSPQTGIWVDSLTGIWYGVEYIQHLAGDSRVDYVRTCIVIHISEPHDRAGAIEVSNSTNHNITVTCEREHEYDDLDTRMVMGKWKVAELYMHLSKEGVNTYKSCPLITIWETDDFPRSTFGPSTENQLFHVQHINAKFRQEFRHLRLLWDEAGKTIEYSLYFRNDSAGYWQALDGQNGTLTNRPSYQQFTGTVQVLKAVNDHLLLNFCQEGTATTPAQLYSVLFSRDPGTMPRWEVDSVHTLLQNKKLSVASRRMVCGNGADRPYSMIFSVLSCVLAYALNLS</sequence>
<dbReference type="InterPro" id="IPR022272">
    <property type="entry name" value="Lipocalin_CS"/>
</dbReference>
<dbReference type="AlphaFoldDB" id="A0A8S3WJ35"/>
<dbReference type="OrthoDB" id="7382455at2759"/>
<name>A0A8S3WJ35_PARAO</name>
<reference evidence="1" key="1">
    <citation type="submission" date="2021-04" db="EMBL/GenBank/DDBJ databases">
        <authorList>
            <person name="Tunstrom K."/>
        </authorList>
    </citation>
    <scope>NUCLEOTIDE SEQUENCE</scope>
</reference>
<proteinExistence type="predicted"/>
<organism evidence="1 2">
    <name type="scientific">Parnassius apollo</name>
    <name type="common">Apollo butterfly</name>
    <name type="synonym">Papilio apollo</name>
    <dbReference type="NCBI Taxonomy" id="110799"/>
    <lineage>
        <taxon>Eukaryota</taxon>
        <taxon>Metazoa</taxon>
        <taxon>Ecdysozoa</taxon>
        <taxon>Arthropoda</taxon>
        <taxon>Hexapoda</taxon>
        <taxon>Insecta</taxon>
        <taxon>Pterygota</taxon>
        <taxon>Neoptera</taxon>
        <taxon>Endopterygota</taxon>
        <taxon>Lepidoptera</taxon>
        <taxon>Glossata</taxon>
        <taxon>Ditrysia</taxon>
        <taxon>Papilionoidea</taxon>
        <taxon>Papilionidae</taxon>
        <taxon>Parnassiinae</taxon>
        <taxon>Parnassini</taxon>
        <taxon>Parnassius</taxon>
        <taxon>Parnassius</taxon>
    </lineage>
</organism>